<dbReference type="Proteomes" id="UP000434925">
    <property type="component" value="Unassembled WGS sequence"/>
</dbReference>
<organism evidence="2 3">
    <name type="scientific">Pseudomonas lini</name>
    <dbReference type="NCBI Taxonomy" id="163011"/>
    <lineage>
        <taxon>Bacteria</taxon>
        <taxon>Pseudomonadati</taxon>
        <taxon>Pseudomonadota</taxon>
        <taxon>Gammaproteobacteria</taxon>
        <taxon>Pseudomonadales</taxon>
        <taxon>Pseudomonadaceae</taxon>
        <taxon>Pseudomonas</taxon>
    </lineage>
</organism>
<feature type="region of interest" description="Disordered" evidence="1">
    <location>
        <begin position="1"/>
        <end position="65"/>
    </location>
</feature>
<dbReference type="AlphaFoldDB" id="A0A7V7NYX2"/>
<dbReference type="EMBL" id="VZPO01000015">
    <property type="protein sequence ID" value="KAB0497013.1"/>
    <property type="molecule type" value="Genomic_DNA"/>
</dbReference>
<feature type="compositionally biased region" description="Basic residues" evidence="1">
    <location>
        <begin position="7"/>
        <end position="25"/>
    </location>
</feature>
<evidence type="ECO:0000313" key="2">
    <source>
        <dbReference type="EMBL" id="KAB0497013.1"/>
    </source>
</evidence>
<reference evidence="2 3" key="1">
    <citation type="submission" date="2019-09" db="EMBL/GenBank/DDBJ databases">
        <title>Draft genome sequences of 48 bacterial type strains from the CCUG.</title>
        <authorList>
            <person name="Tunovic T."/>
            <person name="Pineiro-Iglesias B."/>
            <person name="Unosson C."/>
            <person name="Inganas E."/>
            <person name="Ohlen M."/>
            <person name="Cardew S."/>
            <person name="Jensie-Markopoulos S."/>
            <person name="Salva-Serra F."/>
            <person name="Jaen-Luchoro D."/>
            <person name="Karlsson R."/>
            <person name="Svensson-Stadler L."/>
            <person name="Chun J."/>
            <person name="Moore E."/>
        </authorList>
    </citation>
    <scope>NUCLEOTIDE SEQUENCE [LARGE SCALE GENOMIC DNA]</scope>
    <source>
        <strain evidence="2 3">CCUG 51522</strain>
    </source>
</reference>
<accession>A0A7V7NYX2</accession>
<protein>
    <submittedName>
        <fullName evidence="2">Uncharacterized protein</fullName>
    </submittedName>
</protein>
<evidence type="ECO:0000313" key="3">
    <source>
        <dbReference type="Proteomes" id="UP000434925"/>
    </source>
</evidence>
<evidence type="ECO:0000256" key="1">
    <source>
        <dbReference type="SAM" id="MobiDB-lite"/>
    </source>
</evidence>
<feature type="compositionally biased region" description="Polar residues" evidence="1">
    <location>
        <begin position="53"/>
        <end position="65"/>
    </location>
</feature>
<sequence>MWERACSRRRQNRHQRPQLAHKKPPSSREHPRYDSFQRFTTPTGKMARPLHTPSPSIPNRSGSNA</sequence>
<name>A0A7V7NYX2_9PSED</name>
<proteinExistence type="predicted"/>
<comment type="caution">
    <text evidence="2">The sequence shown here is derived from an EMBL/GenBank/DDBJ whole genome shotgun (WGS) entry which is preliminary data.</text>
</comment>
<gene>
    <name evidence="2" type="ORF">F7R14_29670</name>
</gene>
<feature type="compositionally biased region" description="Basic and acidic residues" evidence="1">
    <location>
        <begin position="26"/>
        <end position="35"/>
    </location>
</feature>